<dbReference type="EMBL" id="VBPA01000434">
    <property type="protein sequence ID" value="TMQ67773.1"/>
    <property type="molecule type" value="Genomic_DNA"/>
</dbReference>
<gene>
    <name evidence="2" type="ORF">E6K80_15005</name>
</gene>
<sequence length="192" mass="19777">MTVAARKVAMATPSAGNSTALSEVPSYIRGIPLRVVRAAVLLLAAASLLAPLTAFADGVREKHPNLVGGELMGRGFALTLNYERFLTNNFGLGGGVMAIGTSDGVVGVAPLYASFLAGNTHSLYLSAGGAFIGGGGNFHDYESTWVMQGSLGYQFQSDGGFFVRPLFTFNQATSGSGGGFLLWPGITIGGSF</sequence>
<evidence type="ECO:0008006" key="4">
    <source>
        <dbReference type="Google" id="ProtNLM"/>
    </source>
</evidence>
<evidence type="ECO:0000256" key="1">
    <source>
        <dbReference type="SAM" id="Phobius"/>
    </source>
</evidence>
<reference evidence="2 3" key="1">
    <citation type="journal article" date="2019" name="Nat. Microbiol.">
        <title>Mediterranean grassland soil C-N compound turnover is dependent on rainfall and depth, and is mediated by genomically divergent microorganisms.</title>
        <authorList>
            <person name="Diamond S."/>
            <person name="Andeer P.F."/>
            <person name="Li Z."/>
            <person name="Crits-Christoph A."/>
            <person name="Burstein D."/>
            <person name="Anantharaman K."/>
            <person name="Lane K.R."/>
            <person name="Thomas B.C."/>
            <person name="Pan C."/>
            <person name="Northen T.R."/>
            <person name="Banfield J.F."/>
        </authorList>
    </citation>
    <scope>NUCLEOTIDE SEQUENCE [LARGE SCALE GENOMIC DNA]</scope>
    <source>
        <strain evidence="2">WS_10</strain>
    </source>
</reference>
<keyword evidence="1" id="KW-1133">Transmembrane helix</keyword>
<keyword evidence="1" id="KW-0472">Membrane</keyword>
<organism evidence="2 3">
    <name type="scientific">Eiseniibacteriota bacterium</name>
    <dbReference type="NCBI Taxonomy" id="2212470"/>
    <lineage>
        <taxon>Bacteria</taxon>
        <taxon>Candidatus Eiseniibacteriota</taxon>
    </lineage>
</organism>
<keyword evidence="1" id="KW-0812">Transmembrane</keyword>
<name>A0A538TVW2_UNCEI</name>
<proteinExistence type="predicted"/>
<dbReference type="AlphaFoldDB" id="A0A538TVW2"/>
<dbReference type="Proteomes" id="UP000319836">
    <property type="component" value="Unassembled WGS sequence"/>
</dbReference>
<evidence type="ECO:0000313" key="2">
    <source>
        <dbReference type="EMBL" id="TMQ67773.1"/>
    </source>
</evidence>
<protein>
    <recommendedName>
        <fullName evidence="4">Outer membrane protein beta-barrel domain-containing protein</fullName>
    </recommendedName>
</protein>
<accession>A0A538TVW2</accession>
<comment type="caution">
    <text evidence="2">The sequence shown here is derived from an EMBL/GenBank/DDBJ whole genome shotgun (WGS) entry which is preliminary data.</text>
</comment>
<feature type="transmembrane region" description="Helical" evidence="1">
    <location>
        <begin position="35"/>
        <end position="56"/>
    </location>
</feature>
<evidence type="ECO:0000313" key="3">
    <source>
        <dbReference type="Proteomes" id="UP000319836"/>
    </source>
</evidence>